<dbReference type="Pfam" id="PF00330">
    <property type="entry name" value="Aconitase"/>
    <property type="match status" value="1"/>
</dbReference>
<keyword evidence="12 13" id="KW-0100">Branched-chain amino acid biosynthesis</keyword>
<dbReference type="InterPro" id="IPR018136">
    <property type="entry name" value="Aconitase_4Fe-4S_BS"/>
</dbReference>
<dbReference type="InterPro" id="IPR001030">
    <property type="entry name" value="Acoase/IPM_deHydtase_lsu_aba"/>
</dbReference>
<evidence type="ECO:0000256" key="7">
    <source>
        <dbReference type="ARBA" id="ARBA00022605"/>
    </source>
</evidence>
<dbReference type="InterPro" id="IPR015931">
    <property type="entry name" value="Acnase/IPM_dHydase_lsu_aba_1/3"/>
</dbReference>
<evidence type="ECO:0000256" key="3">
    <source>
        <dbReference type="ARBA" id="ARBA00004729"/>
    </source>
</evidence>
<dbReference type="GO" id="GO:0051539">
    <property type="term" value="F:4 iron, 4 sulfur cluster binding"/>
    <property type="evidence" value="ECO:0007669"/>
    <property type="project" value="UniProtKB-KW"/>
</dbReference>
<dbReference type="EC" id="4.2.1.33" evidence="13"/>
<accession>A0A2U3Q3D1</accession>
<evidence type="ECO:0000256" key="13">
    <source>
        <dbReference type="HAMAP-Rule" id="MF_01026"/>
    </source>
</evidence>
<comment type="pathway">
    <text evidence="3 13">Amino-acid biosynthesis; L-leucine biosynthesis; L-leucine from 3-methyl-2-oxobutanoate: step 2/4.</text>
</comment>
<comment type="catalytic activity">
    <reaction evidence="1 13">
        <text>(2R,3S)-3-isopropylmalate = (2S)-2-isopropylmalate</text>
        <dbReference type="Rhea" id="RHEA:32287"/>
        <dbReference type="ChEBI" id="CHEBI:1178"/>
        <dbReference type="ChEBI" id="CHEBI:35121"/>
        <dbReference type="EC" id="4.2.1.33"/>
    </reaction>
</comment>
<reference evidence="16 17" key="1">
    <citation type="submission" date="2018-03" db="EMBL/GenBank/DDBJ databases">
        <authorList>
            <person name="Gully D."/>
        </authorList>
    </citation>
    <scope>NUCLEOTIDE SEQUENCE [LARGE SCALE GENOMIC DNA]</scope>
    <source>
        <strain evidence="16">ORS3257</strain>
    </source>
</reference>
<dbReference type="HAMAP" id="MF_01026">
    <property type="entry name" value="LeuC_type1"/>
    <property type="match status" value="1"/>
</dbReference>
<dbReference type="Proteomes" id="UP000669317">
    <property type="component" value="Unassembled WGS sequence"/>
</dbReference>
<dbReference type="EMBL" id="JAGIKT010000057">
    <property type="protein sequence ID" value="MBP0114082.1"/>
    <property type="molecule type" value="Genomic_DNA"/>
</dbReference>
<keyword evidence="8 13" id="KW-0479">Metal-binding</keyword>
<keyword evidence="5 13" id="KW-0432">Leucine biosynthesis</keyword>
<keyword evidence="6 13" id="KW-0004">4Fe-4S</keyword>
<gene>
    <name evidence="13 16" type="primary">leuC</name>
    <name evidence="16" type="ORF">BRAD3257_4899</name>
    <name evidence="15" type="ORF">JWS04_23955</name>
</gene>
<keyword evidence="7 13" id="KW-0028">Amino-acid biosynthesis</keyword>
<evidence type="ECO:0000256" key="11">
    <source>
        <dbReference type="ARBA" id="ARBA00023239"/>
    </source>
</evidence>
<sequence>MAGRTLYDKLVDAHLVRNLDDSGLVLLYVDRTVLNEYTSPQAFAGLRAAGRKVWNPKAALMVVDHVNPTAAQRTRAMPDRGAARQVDYFAENARDFGIEYFDILDPRQGIEHVVAPEQGLVMPGMVIAAGDSHTTAYGAFGALGYGIGTSDIEHYLATSTVRYRRLKTMRIHLTGAAPLGVTSKDIVMEVIRRIGADGATGYAVEFSGPVISNMSVEGRIVMSVMIVEAGARGVVIAPDQKVLDYLKGRPRSPKGEMWERAARSWLTLASDSDARFDREVTLDVSEVAPLVTWGTSPDQAIAVTEIIPDPGQQDAPERQAAASRALNYMGLTPGLPIQSVPIDFAFIGSCTNSRIEDLRDAAEIFRGRRVAEGVRAIVVPGSTQVRAQAESEGLAKVFTDAGVEWRQSGCSMCLAMNDDVLKPGERCASSTNRNFEGRQGPGARTHLMSPAMVAAAAVTGRITDVRSLLRGARQ</sequence>
<dbReference type="InterPro" id="IPR050067">
    <property type="entry name" value="IPM_dehydratase_rel_enz"/>
</dbReference>
<dbReference type="NCBIfam" id="NF009116">
    <property type="entry name" value="PRK12466.1"/>
    <property type="match status" value="1"/>
</dbReference>
<dbReference type="NCBIfam" id="TIGR00170">
    <property type="entry name" value="leuC"/>
    <property type="match status" value="1"/>
</dbReference>
<dbReference type="InterPro" id="IPR036008">
    <property type="entry name" value="Aconitase_4Fe-4S_dom"/>
</dbReference>
<dbReference type="InterPro" id="IPR004430">
    <property type="entry name" value="3-IsopropMal_deHydase_lsu"/>
</dbReference>
<dbReference type="SUPFAM" id="SSF53732">
    <property type="entry name" value="Aconitase iron-sulfur domain"/>
    <property type="match status" value="1"/>
</dbReference>
<dbReference type="FunFam" id="3.30.499.10:FF:000007">
    <property type="entry name" value="3-isopropylmalate dehydratase large subunit"/>
    <property type="match status" value="1"/>
</dbReference>
<feature type="binding site" evidence="13">
    <location>
        <position position="350"/>
    </location>
    <ligand>
        <name>[4Fe-4S] cluster</name>
        <dbReference type="ChEBI" id="CHEBI:49883"/>
    </ligand>
</feature>
<dbReference type="GO" id="GO:0009098">
    <property type="term" value="P:L-leucine biosynthetic process"/>
    <property type="evidence" value="ECO:0007669"/>
    <property type="project" value="UniProtKB-UniRule"/>
</dbReference>
<dbReference type="PRINTS" id="PR00415">
    <property type="entry name" value="ACONITASE"/>
</dbReference>
<dbReference type="PROSITE" id="PS01244">
    <property type="entry name" value="ACONITASE_2"/>
    <property type="match status" value="1"/>
</dbReference>
<evidence type="ECO:0000256" key="10">
    <source>
        <dbReference type="ARBA" id="ARBA00023014"/>
    </source>
</evidence>
<keyword evidence="11 13" id="KW-0456">Lyase</keyword>
<dbReference type="CDD" id="cd01583">
    <property type="entry name" value="IPMI"/>
    <property type="match status" value="1"/>
</dbReference>
<evidence type="ECO:0000259" key="14">
    <source>
        <dbReference type="Pfam" id="PF00330"/>
    </source>
</evidence>
<dbReference type="PANTHER" id="PTHR43822:SF9">
    <property type="entry name" value="3-ISOPROPYLMALATE DEHYDRATASE"/>
    <property type="match status" value="1"/>
</dbReference>
<organism evidence="16 17">
    <name type="scientific">Bradyrhizobium vignae</name>
    <dbReference type="NCBI Taxonomy" id="1549949"/>
    <lineage>
        <taxon>Bacteria</taxon>
        <taxon>Pseudomonadati</taxon>
        <taxon>Pseudomonadota</taxon>
        <taxon>Alphaproteobacteria</taxon>
        <taxon>Hyphomicrobiales</taxon>
        <taxon>Nitrobacteraceae</taxon>
        <taxon>Bradyrhizobium</taxon>
    </lineage>
</organism>
<evidence type="ECO:0000313" key="18">
    <source>
        <dbReference type="Proteomes" id="UP000669317"/>
    </source>
</evidence>
<dbReference type="InterPro" id="IPR033941">
    <property type="entry name" value="IPMI_cat"/>
</dbReference>
<evidence type="ECO:0000256" key="8">
    <source>
        <dbReference type="ARBA" id="ARBA00022723"/>
    </source>
</evidence>
<dbReference type="UniPathway" id="UPA00048">
    <property type="reaction ID" value="UER00071"/>
</dbReference>
<evidence type="ECO:0000256" key="5">
    <source>
        <dbReference type="ARBA" id="ARBA00022430"/>
    </source>
</evidence>
<dbReference type="PANTHER" id="PTHR43822">
    <property type="entry name" value="HOMOACONITASE, MITOCHONDRIAL-RELATED"/>
    <property type="match status" value="1"/>
</dbReference>
<dbReference type="PROSITE" id="PS00450">
    <property type="entry name" value="ACONITASE_1"/>
    <property type="match status" value="1"/>
</dbReference>
<dbReference type="Proteomes" id="UP000246085">
    <property type="component" value="Chromosome BRAD3257"/>
</dbReference>
<comment type="cofactor">
    <cofactor evidence="13">
        <name>[4Fe-4S] cluster</name>
        <dbReference type="ChEBI" id="CHEBI:49883"/>
    </cofactor>
    <text evidence="13">Binds 1 [4Fe-4S] cluster per subunit.</text>
</comment>
<dbReference type="Gene3D" id="3.30.499.10">
    <property type="entry name" value="Aconitase, domain 3"/>
    <property type="match status" value="2"/>
</dbReference>
<proteinExistence type="inferred from homology"/>
<dbReference type="GO" id="GO:0016853">
    <property type="term" value="F:isomerase activity"/>
    <property type="evidence" value="ECO:0007669"/>
    <property type="project" value="UniProtKB-KW"/>
</dbReference>
<dbReference type="RefSeq" id="WP_122403557.1">
    <property type="nucleotide sequence ID" value="NZ_JAGIKT010000057.1"/>
</dbReference>
<dbReference type="GO" id="GO:0046872">
    <property type="term" value="F:metal ion binding"/>
    <property type="evidence" value="ECO:0007669"/>
    <property type="project" value="UniProtKB-KW"/>
</dbReference>
<evidence type="ECO:0000313" key="16">
    <source>
        <dbReference type="EMBL" id="SPP95868.1"/>
    </source>
</evidence>
<dbReference type="KEGG" id="bvz:BRAD3257_4899"/>
<protein>
    <recommendedName>
        <fullName evidence="13">3-isopropylmalate dehydratase large subunit</fullName>
        <ecNumber evidence="13">4.2.1.33</ecNumber>
    </recommendedName>
    <alternativeName>
        <fullName evidence="13">Alpha-IPM isomerase</fullName>
        <shortName evidence="13">IPMI</shortName>
    </alternativeName>
    <alternativeName>
        <fullName evidence="13">Isopropylmalate isomerase</fullName>
    </alternativeName>
</protein>
<evidence type="ECO:0000256" key="1">
    <source>
        <dbReference type="ARBA" id="ARBA00000491"/>
    </source>
</evidence>
<keyword evidence="18" id="KW-1185">Reference proteome</keyword>
<comment type="similarity">
    <text evidence="13">Belongs to the aconitase/IPM isomerase family. LeuC type 1 subfamily.</text>
</comment>
<feature type="binding site" evidence="13">
    <location>
        <position position="410"/>
    </location>
    <ligand>
        <name>[4Fe-4S] cluster</name>
        <dbReference type="ChEBI" id="CHEBI:49883"/>
    </ligand>
</feature>
<evidence type="ECO:0000313" key="17">
    <source>
        <dbReference type="Proteomes" id="UP000246085"/>
    </source>
</evidence>
<keyword evidence="9 13" id="KW-0408">Iron</keyword>
<dbReference type="NCBIfam" id="NF004016">
    <property type="entry name" value="PRK05478.1"/>
    <property type="match status" value="1"/>
</dbReference>
<evidence type="ECO:0000256" key="9">
    <source>
        <dbReference type="ARBA" id="ARBA00023004"/>
    </source>
</evidence>
<dbReference type="EMBL" id="LS398110">
    <property type="protein sequence ID" value="SPP95868.1"/>
    <property type="molecule type" value="Genomic_DNA"/>
</dbReference>
<dbReference type="GO" id="GO:0003861">
    <property type="term" value="F:3-isopropylmalate dehydratase activity"/>
    <property type="evidence" value="ECO:0007669"/>
    <property type="project" value="UniProtKB-UniRule"/>
</dbReference>
<evidence type="ECO:0000313" key="15">
    <source>
        <dbReference type="EMBL" id="MBP0114082.1"/>
    </source>
</evidence>
<evidence type="ECO:0000256" key="12">
    <source>
        <dbReference type="ARBA" id="ARBA00023304"/>
    </source>
</evidence>
<comment type="function">
    <text evidence="2 13">Catalyzes the isomerization between 2-isopropylmalate and 3-isopropylmalate, via the formation of 2-isopropylmaleate.</text>
</comment>
<evidence type="ECO:0000256" key="6">
    <source>
        <dbReference type="ARBA" id="ARBA00022485"/>
    </source>
</evidence>
<reference evidence="15 18" key="2">
    <citation type="submission" date="2021-03" db="EMBL/GenBank/DDBJ databases">
        <title>Genome Sequence of Bradyrhizobium vignae strain ISRA400.</title>
        <authorList>
            <person name="Tisa L.S."/>
            <person name="Svistoonoff S."/>
            <person name="Hocher V."/>
            <person name="Fall S."/>
            <person name="Zaiya A."/>
            <person name="Naing D."/>
            <person name="Niang N."/>
            <person name="Diouf A."/>
            <person name="Dasylva M.C."/>
            <person name="Toure O."/>
            <person name="Gueye M."/>
            <person name="Gully D."/>
            <person name="Tisseyre P."/>
            <person name="Simpson S."/>
            <person name="Morris K."/>
            <person name="Thomas W.K."/>
        </authorList>
    </citation>
    <scope>NUCLEOTIDE SEQUENCE [LARGE SCALE GENOMIC DNA]</scope>
    <source>
        <strain evidence="15 18">ISRA400</strain>
    </source>
</reference>
<name>A0A2U3Q3D1_9BRAD</name>
<feature type="domain" description="Aconitase/3-isopropylmalate dehydratase large subunit alpha/beta/alpha" evidence="14">
    <location>
        <begin position="8"/>
        <end position="460"/>
    </location>
</feature>
<evidence type="ECO:0000256" key="2">
    <source>
        <dbReference type="ARBA" id="ARBA00002695"/>
    </source>
</evidence>
<feature type="binding site" evidence="13">
    <location>
        <position position="413"/>
    </location>
    <ligand>
        <name>[4Fe-4S] cluster</name>
        <dbReference type="ChEBI" id="CHEBI:49883"/>
    </ligand>
</feature>
<evidence type="ECO:0000256" key="4">
    <source>
        <dbReference type="ARBA" id="ARBA00011271"/>
    </source>
</evidence>
<keyword evidence="16" id="KW-0413">Isomerase</keyword>
<dbReference type="AlphaFoldDB" id="A0A2U3Q3D1"/>
<keyword evidence="10 13" id="KW-0411">Iron-sulfur</keyword>
<comment type="subunit">
    <text evidence="4 13">Heterodimer of LeuC and LeuD.</text>
</comment>